<dbReference type="Proteomes" id="UP000308339">
    <property type="component" value="Segment"/>
</dbReference>
<organism evidence="1 2">
    <name type="scientific">Serratia phage Serbin</name>
    <dbReference type="NCBI Taxonomy" id="2562181"/>
    <lineage>
        <taxon>Viruses</taxon>
        <taxon>Duplodnaviria</taxon>
        <taxon>Heunggongvirae</taxon>
        <taxon>Uroviricota</taxon>
        <taxon>Caudoviricetes</taxon>
        <taxon>Serbinvirus</taxon>
        <taxon>Serbinvirus serbin</taxon>
    </lineage>
</organism>
<proteinExistence type="predicted"/>
<dbReference type="EMBL" id="MK608336">
    <property type="protein sequence ID" value="QBQ72974.1"/>
    <property type="molecule type" value="Genomic_DNA"/>
</dbReference>
<gene>
    <name evidence="1" type="ORF">CPT_Serbin_058</name>
</gene>
<reference evidence="1 2" key="1">
    <citation type="journal article" date="2019" name="Microbiol. Resour. Announc.">
        <title>Complete Genome Sequence of Serratia marcescens Siphophage Serbin.</title>
        <authorList>
            <person name="Williams E.A."/>
            <person name="Hopson H."/>
            <person name="Rodriguez A."/>
            <person name="Kongari R."/>
            <person name="Bonasera R."/>
            <person name="Hernandez-Morales A.C."/>
            <person name="Liu M."/>
        </authorList>
    </citation>
    <scope>NUCLEOTIDE SEQUENCE [LARGE SCALE GENOMIC DNA]</scope>
</reference>
<name>A0A482MGW4_9CAUD</name>
<sequence length="161" mass="18570">MRSKNQKVLGVHIDDYGRLTENADKLGLERSRMFSVMLDLLEGKIDRSALKTPRKLKEMYPSRKMNIRETQAHYDVLRKEFPDMERDDMIKELGITEAQYDVISGDALRRAARWIKRGYEEPEGLSTKAKISPKMAKRALDILRGSVSGTPEERKIMGVTR</sequence>
<accession>A0A482MGW4</accession>
<evidence type="ECO:0000313" key="2">
    <source>
        <dbReference type="Proteomes" id="UP000308339"/>
    </source>
</evidence>
<protein>
    <submittedName>
        <fullName evidence="1">Uncharacterized protein</fullName>
    </submittedName>
</protein>
<evidence type="ECO:0000313" key="1">
    <source>
        <dbReference type="EMBL" id="QBQ72974.1"/>
    </source>
</evidence>
<keyword evidence="2" id="KW-1185">Reference proteome</keyword>